<gene>
    <name evidence="1" type="ORF">FRZ00_06215</name>
</gene>
<organism evidence="1 2">
    <name type="scientific">Streptomyces mobaraensis</name>
    <name type="common">Streptoverticillium mobaraense</name>
    <dbReference type="NCBI Taxonomy" id="35621"/>
    <lineage>
        <taxon>Bacteria</taxon>
        <taxon>Bacillati</taxon>
        <taxon>Actinomycetota</taxon>
        <taxon>Actinomycetes</taxon>
        <taxon>Kitasatosporales</taxon>
        <taxon>Streptomycetaceae</taxon>
        <taxon>Streptomyces</taxon>
    </lineage>
</organism>
<comment type="caution">
    <text evidence="1">The sequence shown here is derived from an EMBL/GenBank/DDBJ whole genome shotgun (WGS) entry which is preliminary data.</text>
</comment>
<dbReference type="Proteomes" id="UP000327000">
    <property type="component" value="Unassembled WGS sequence"/>
</dbReference>
<evidence type="ECO:0000313" key="1">
    <source>
        <dbReference type="EMBL" id="KAB7850189.1"/>
    </source>
</evidence>
<proteinExistence type="predicted"/>
<accession>A0A5N5WEI2</accession>
<name>A0A5N5WEI2_STRMB</name>
<dbReference type="AlphaFoldDB" id="A0A5N5WEI2"/>
<dbReference type="EMBL" id="VOKX01000009">
    <property type="protein sequence ID" value="KAB7850189.1"/>
    <property type="molecule type" value="Genomic_DNA"/>
</dbReference>
<protein>
    <submittedName>
        <fullName evidence="1">Uncharacterized protein</fullName>
    </submittedName>
</protein>
<reference evidence="1 2" key="1">
    <citation type="journal article" date="2019" name="Microb. Cell Fact.">
        <title>Exploring novel herbicidin analogues by transcriptional regulator overexpression and MS/MS molecular networking.</title>
        <authorList>
            <person name="Shi Y."/>
            <person name="Gu R."/>
            <person name="Li Y."/>
            <person name="Wang X."/>
            <person name="Ren W."/>
            <person name="Li X."/>
            <person name="Wang L."/>
            <person name="Xie Y."/>
            <person name="Hong B."/>
        </authorList>
    </citation>
    <scope>NUCLEOTIDE SEQUENCE [LARGE SCALE GENOMIC DNA]</scope>
    <source>
        <strain evidence="1 2">US-43</strain>
    </source>
</reference>
<keyword evidence="2" id="KW-1185">Reference proteome</keyword>
<sequence length="96" mass="10682">MTATVLLAVVALAGLTAAVWAVDLRLARITARWRRARLRPAPPYAGFDMTVVYRVLWDDCPSCERLHAPHEADDETEIVRCVGCGHRRPATEEAAR</sequence>
<dbReference type="RefSeq" id="WP_152262728.1">
    <property type="nucleotide sequence ID" value="NZ_VOKX01000009.1"/>
</dbReference>
<evidence type="ECO:0000313" key="2">
    <source>
        <dbReference type="Proteomes" id="UP000327000"/>
    </source>
</evidence>